<reference evidence="3 4" key="1">
    <citation type="submission" date="2020-01" db="EMBL/GenBank/DDBJ databases">
        <title>Genetics and antimicrobial susceptibilities of Nocardia species isolated from the soil; a comparison with species isolated from humans.</title>
        <authorList>
            <person name="Carrasco G."/>
            <person name="Monzon S."/>
            <person name="Sansegundo M."/>
            <person name="Garcia E."/>
            <person name="Garrido N."/>
            <person name="Medina M.J."/>
            <person name="Villalon P."/>
            <person name="Ramirez-Arocha A.C."/>
            <person name="Jimenez P."/>
            <person name="Cuesta I."/>
            <person name="Valdezate S."/>
        </authorList>
    </citation>
    <scope>NUCLEOTIDE SEQUENCE [LARGE SCALE GENOMIC DNA]</scope>
    <source>
        <strain evidence="1 3">CNM20110639</strain>
        <strain evidence="2 4">CNM20110649</strain>
    </source>
</reference>
<dbReference type="InterPro" id="IPR036188">
    <property type="entry name" value="FAD/NAD-bd_sf"/>
</dbReference>
<name>A0A6P1DC96_9NOCA</name>
<evidence type="ECO:0000313" key="4">
    <source>
        <dbReference type="Proteomes" id="UP000470876"/>
    </source>
</evidence>
<dbReference type="RefSeq" id="WP_163829965.1">
    <property type="nucleotide sequence ID" value="NZ_JAAGUX010000008.1"/>
</dbReference>
<sequence>MTTPRFAETFHGPQSHRTAFVPRHEFTGRRVAIIGTGAAAARLLPGIAAEAARVTVFQSDAVWILPRAPLPDAETLRRTPDWVVRLIARVNLRVQVRDSWLRHRLTPDDTAGVAVHNSYYRTLRQPHCTLVTWPIARLVPQGVRTVDGIEHRVDTIVYAEDAGHVVRMVARAGRMHNPPELVTAVIATRPKEIA</sequence>
<proteinExistence type="predicted"/>
<dbReference type="PANTHER" id="PTHR42877">
    <property type="entry name" value="L-ORNITHINE N(5)-MONOOXYGENASE-RELATED"/>
    <property type="match status" value="1"/>
</dbReference>
<dbReference type="AlphaFoldDB" id="A0A6P1DC96"/>
<dbReference type="EMBL" id="JAAGUX010000008">
    <property type="protein sequence ID" value="NEW55430.1"/>
    <property type="molecule type" value="Genomic_DNA"/>
</dbReference>
<keyword evidence="4" id="KW-1185">Reference proteome</keyword>
<dbReference type="Proteomes" id="UP000470876">
    <property type="component" value="Unassembled WGS sequence"/>
</dbReference>
<organism evidence="1 3">
    <name type="scientific">Nocardia cyriacigeorgica</name>
    <dbReference type="NCBI Taxonomy" id="135487"/>
    <lineage>
        <taxon>Bacteria</taxon>
        <taxon>Bacillati</taxon>
        <taxon>Actinomycetota</taxon>
        <taxon>Actinomycetes</taxon>
        <taxon>Mycobacteriales</taxon>
        <taxon>Nocardiaceae</taxon>
        <taxon>Nocardia</taxon>
    </lineage>
</organism>
<dbReference type="EMBL" id="JAAGUZ010000073">
    <property type="protein sequence ID" value="NEW47189.1"/>
    <property type="molecule type" value="Genomic_DNA"/>
</dbReference>
<comment type="caution">
    <text evidence="1">The sequence shown here is derived from an EMBL/GenBank/DDBJ whole genome shotgun (WGS) entry which is preliminary data.</text>
</comment>
<evidence type="ECO:0000313" key="3">
    <source>
        <dbReference type="Proteomes" id="UP000468928"/>
    </source>
</evidence>
<evidence type="ECO:0000313" key="2">
    <source>
        <dbReference type="EMBL" id="NEW55430.1"/>
    </source>
</evidence>
<accession>A0A6P1DC96</accession>
<evidence type="ECO:0000313" key="1">
    <source>
        <dbReference type="EMBL" id="NEW47189.1"/>
    </source>
</evidence>
<dbReference type="InterPro" id="IPR051209">
    <property type="entry name" value="FAD-bind_Monooxygenase_sf"/>
</dbReference>
<gene>
    <name evidence="1" type="ORF">GV789_22465</name>
    <name evidence="2" type="ORF">GV794_07165</name>
</gene>
<dbReference type="SUPFAM" id="SSF51905">
    <property type="entry name" value="FAD/NAD(P)-binding domain"/>
    <property type="match status" value="1"/>
</dbReference>
<protein>
    <submittedName>
        <fullName evidence="1">NAD(P)/FAD-dependent oxidoreductase</fullName>
    </submittedName>
</protein>
<dbReference type="Proteomes" id="UP000468928">
    <property type="component" value="Unassembled WGS sequence"/>
</dbReference>
<dbReference type="Gene3D" id="3.50.50.60">
    <property type="entry name" value="FAD/NAD(P)-binding domain"/>
    <property type="match status" value="1"/>
</dbReference>
<dbReference type="PANTHER" id="PTHR42877:SF4">
    <property type="entry name" value="FAD_NAD(P)-BINDING DOMAIN-CONTAINING PROTEIN-RELATED"/>
    <property type="match status" value="1"/>
</dbReference>